<dbReference type="EMBL" id="QEHR01000002">
    <property type="protein sequence ID" value="PVW16287.1"/>
    <property type="molecule type" value="Genomic_DNA"/>
</dbReference>
<comment type="caution">
    <text evidence="7">The sequence shown here is derived from an EMBL/GenBank/DDBJ whole genome shotgun (WGS) entry which is preliminary data.</text>
</comment>
<evidence type="ECO:0000256" key="5">
    <source>
        <dbReference type="ARBA" id="ARBA00023136"/>
    </source>
</evidence>
<feature type="transmembrane region" description="Helical" evidence="6">
    <location>
        <begin position="273"/>
        <end position="289"/>
    </location>
</feature>
<feature type="transmembrane region" description="Helical" evidence="6">
    <location>
        <begin position="157"/>
        <end position="177"/>
    </location>
</feature>
<keyword evidence="4 6" id="KW-1133">Transmembrane helix</keyword>
<feature type="transmembrane region" description="Helical" evidence="6">
    <location>
        <begin position="12"/>
        <end position="34"/>
    </location>
</feature>
<feature type="transmembrane region" description="Helical" evidence="6">
    <location>
        <begin position="309"/>
        <end position="332"/>
    </location>
</feature>
<evidence type="ECO:0000313" key="8">
    <source>
        <dbReference type="Proteomes" id="UP000245962"/>
    </source>
</evidence>
<evidence type="ECO:0000256" key="4">
    <source>
        <dbReference type="ARBA" id="ARBA00022989"/>
    </source>
</evidence>
<comment type="subcellular location">
    <subcellularLocation>
        <location evidence="1">Cell membrane</location>
        <topology evidence="1">Multi-pass membrane protein</topology>
    </subcellularLocation>
</comment>
<dbReference type="Pfam" id="PF01943">
    <property type="entry name" value="Polysacc_synt"/>
    <property type="match status" value="1"/>
</dbReference>
<dbReference type="InterPro" id="IPR002797">
    <property type="entry name" value="Polysacc_synth"/>
</dbReference>
<dbReference type="PANTHER" id="PTHR30250">
    <property type="entry name" value="PST FAMILY PREDICTED COLANIC ACID TRANSPORTER"/>
    <property type="match status" value="1"/>
</dbReference>
<proteinExistence type="predicted"/>
<dbReference type="AlphaFoldDB" id="A0A2U0I5A3"/>
<keyword evidence="8" id="KW-1185">Reference proteome</keyword>
<evidence type="ECO:0000256" key="1">
    <source>
        <dbReference type="ARBA" id="ARBA00004651"/>
    </source>
</evidence>
<keyword evidence="5 6" id="KW-0472">Membrane</keyword>
<accession>A0A2U0I5A3</accession>
<feature type="transmembrane region" description="Helical" evidence="6">
    <location>
        <begin position="225"/>
        <end position="243"/>
    </location>
</feature>
<dbReference type="Proteomes" id="UP000245962">
    <property type="component" value="Unassembled WGS sequence"/>
</dbReference>
<dbReference type="GO" id="GO:0009246">
    <property type="term" value="P:enterobacterial common antigen biosynthetic process"/>
    <property type="evidence" value="ECO:0007669"/>
    <property type="project" value="InterPro"/>
</dbReference>
<feature type="transmembrane region" description="Helical" evidence="6">
    <location>
        <begin position="88"/>
        <end position="114"/>
    </location>
</feature>
<evidence type="ECO:0000256" key="3">
    <source>
        <dbReference type="ARBA" id="ARBA00022692"/>
    </source>
</evidence>
<name>A0A2U0I5A3_9FLAO</name>
<evidence type="ECO:0000313" key="7">
    <source>
        <dbReference type="EMBL" id="PVW16287.1"/>
    </source>
</evidence>
<dbReference type="InterPro" id="IPR050833">
    <property type="entry name" value="Poly_Biosynth_Transport"/>
</dbReference>
<evidence type="ECO:0000256" key="6">
    <source>
        <dbReference type="SAM" id="Phobius"/>
    </source>
</evidence>
<feature type="transmembrane region" description="Helical" evidence="6">
    <location>
        <begin position="402"/>
        <end position="421"/>
    </location>
</feature>
<reference evidence="7 8" key="1">
    <citation type="submission" date="2018-04" db="EMBL/GenBank/DDBJ databases">
        <title>Marixanthomonas spongiae HN-E44 sp. nov., isolated from a marine sponge.</title>
        <authorList>
            <person name="Luo L."/>
            <person name="Zhuang L."/>
        </authorList>
    </citation>
    <scope>NUCLEOTIDE SEQUENCE [LARGE SCALE GENOMIC DNA]</scope>
    <source>
        <strain evidence="7 8">HN-E44</strain>
    </source>
</reference>
<dbReference type="CDD" id="cd13125">
    <property type="entry name" value="MATE_like_10"/>
    <property type="match status" value="1"/>
</dbReference>
<dbReference type="InterPro" id="IPR044550">
    <property type="entry name" value="WzxE"/>
</dbReference>
<keyword evidence="2" id="KW-1003">Cell membrane</keyword>
<feature type="transmembrane region" description="Helical" evidence="6">
    <location>
        <begin position="183"/>
        <end position="204"/>
    </location>
</feature>
<evidence type="ECO:0000256" key="2">
    <source>
        <dbReference type="ARBA" id="ARBA00022475"/>
    </source>
</evidence>
<feature type="transmembrane region" description="Helical" evidence="6">
    <location>
        <begin position="54"/>
        <end position="76"/>
    </location>
</feature>
<sequence length="428" mass="48894">MRVPKFIRDNLLLKMTSLNAGVIGLRLVISLFVQRMLAQLVGETGIAKIGQLRNLLQLLTSIGSAGIFTGVVKYVSEHRDDKEQLRKLFSTSFVFVLLGTMLSFMVLFFGAGYLSQLIFDSLEYAYLIKLTSVIVPFIALERLFNGVINGLSKYKQFAKISIVSYVISTGLLVLFLFQYNIDGALVAIAITPVIQLIILLLVFFKVLREYVQFSELSLKIPLAKSLLAFSLMSFFSTVLLNYVEIDIRTMIKNRITEADAGIWTAMTNISKNYLVFSNAIFSLYVLPKFSGIHTQKGFKRELFHIYKTLLPLFGIGMVVVYFAKEYIVALIYPGFTEMVPLFKWQLLGDFIRLASVVVAHQFLAKKLVRSFIFTEVFSLALFFGLARYFVTYYGVEGVVMAHFIRYIIYFFVVLFLVFRYFKKQKAKH</sequence>
<dbReference type="OrthoDB" id="9769862at2"/>
<keyword evidence="3 6" id="KW-0812">Transmembrane</keyword>
<gene>
    <name evidence="7" type="ORF">DDV96_03210</name>
</gene>
<feature type="transmembrane region" description="Helical" evidence="6">
    <location>
        <begin position="126"/>
        <end position="145"/>
    </location>
</feature>
<dbReference type="PANTHER" id="PTHR30250:SF30">
    <property type="entry name" value="LIPID III FLIPPASE"/>
    <property type="match status" value="1"/>
</dbReference>
<dbReference type="RefSeq" id="WP_116693304.1">
    <property type="nucleotide sequence ID" value="NZ_QEHR01000002.1"/>
</dbReference>
<protein>
    <submittedName>
        <fullName evidence="7">O-antigen flippase</fullName>
    </submittedName>
</protein>
<organism evidence="7 8">
    <name type="scientific">Marixanthomonas spongiae</name>
    <dbReference type="NCBI Taxonomy" id="2174845"/>
    <lineage>
        <taxon>Bacteria</taxon>
        <taxon>Pseudomonadati</taxon>
        <taxon>Bacteroidota</taxon>
        <taxon>Flavobacteriia</taxon>
        <taxon>Flavobacteriales</taxon>
        <taxon>Flavobacteriaceae</taxon>
        <taxon>Marixanthomonas</taxon>
    </lineage>
</organism>
<dbReference type="GO" id="GO:0005886">
    <property type="term" value="C:plasma membrane"/>
    <property type="evidence" value="ECO:0007669"/>
    <property type="project" value="UniProtKB-SubCell"/>
</dbReference>
<feature type="transmembrane region" description="Helical" evidence="6">
    <location>
        <begin position="371"/>
        <end position="390"/>
    </location>
</feature>